<evidence type="ECO:0000313" key="1">
    <source>
        <dbReference type="EMBL" id="QHT38146.1"/>
    </source>
</evidence>
<reference evidence="1" key="1">
    <citation type="journal article" date="2020" name="Nature">
        <title>Giant virus diversity and host interactions through global metagenomics.</title>
        <authorList>
            <person name="Schulz F."/>
            <person name="Roux S."/>
            <person name="Paez-Espino D."/>
            <person name="Jungbluth S."/>
            <person name="Walsh D.A."/>
            <person name="Denef V.J."/>
            <person name="McMahon K.D."/>
            <person name="Konstantinidis K.T."/>
            <person name="Eloe-Fadrosh E.A."/>
            <person name="Kyrpides N.C."/>
            <person name="Woyke T."/>
        </authorList>
    </citation>
    <scope>NUCLEOTIDE SEQUENCE</scope>
    <source>
        <strain evidence="1">GVMAG-S-ERX556049-19</strain>
    </source>
</reference>
<proteinExistence type="predicted"/>
<organism evidence="1">
    <name type="scientific">viral metagenome</name>
    <dbReference type="NCBI Taxonomy" id="1070528"/>
    <lineage>
        <taxon>unclassified sequences</taxon>
        <taxon>metagenomes</taxon>
        <taxon>organismal metagenomes</taxon>
    </lineage>
</organism>
<dbReference type="EMBL" id="MN738826">
    <property type="protein sequence ID" value="QHT38146.1"/>
    <property type="molecule type" value="Genomic_DNA"/>
</dbReference>
<accession>A0A6C0F8I8</accession>
<protein>
    <submittedName>
        <fullName evidence="1">Uncharacterized protein</fullName>
    </submittedName>
</protein>
<sequence length="129" mass="15696">MFDKLPNDIKIYIYNFLHWEDFVGFDSSDTNLTMLIKSYNCNSNNYQKILYNRILCNIKYKLCFYCYDCLDTNYLLNICSYCKYKINDTYLYPLVCKKCVPLKYEREWQYIKCKLCKNFCGYLGIMPYS</sequence>
<name>A0A6C0F8I8_9ZZZZ</name>
<dbReference type="AlphaFoldDB" id="A0A6C0F8I8"/>